<dbReference type="GO" id="GO:0006310">
    <property type="term" value="P:DNA recombination"/>
    <property type="evidence" value="ECO:0007669"/>
    <property type="project" value="UniProtKB-KW"/>
</dbReference>
<gene>
    <name evidence="3" type="primary">tnpA1</name>
    <name evidence="3" type="ORF">AAA799E16_00612</name>
</gene>
<dbReference type="PANTHER" id="PTHR30349:SF87">
    <property type="entry name" value="TRANSPOSASE A"/>
    <property type="match status" value="1"/>
</dbReference>
<dbReference type="InterPro" id="IPR050090">
    <property type="entry name" value="Tyrosine_recombinase_XerCD"/>
</dbReference>
<dbReference type="EC" id="3.2.1.23" evidence="3"/>
<keyword evidence="3" id="KW-0378">Hydrolase</keyword>
<dbReference type="GO" id="GO:0015074">
    <property type="term" value="P:DNA integration"/>
    <property type="evidence" value="ECO:0007669"/>
    <property type="project" value="InterPro"/>
</dbReference>
<sequence length="418" mass="48290">MSTKQVQTSKEITIHDFAKSLEHTLDAVEELSSRNTELIKKYDKEMVRNSLAKGTRLKHLLIILNLSRMLEKDWEDVTKQDIEELVFQFIQKYSPNDKETHHTWDHKKILKIFFRWVKLGSRNFRDVGNPEETKWIHLNRVKSNIVREQLITDEDISKILKSCINPRDKAFFDVHYEAGTRPGEILSLKIKNVKFDKFGAFINVDGKTGSRPIRLVKSVPNLANWLNVHPQKEDPESPVWIILEKPKFGEPMKYHTATSLLKRTMKRAGINKHFNLKLFRHSEATNSAKFMTEAQMKIRHGWTNDSKMPANYVHLVNSDVDEVYLKHLGIKPQEEEIQDLPRKCTICSMMNSSDSSICTKCGKPLDLKKAMELEEKASQENFTANKLAGKVLVQMLVTGQIPKLSKSEINSLIQSLNL</sequence>
<dbReference type="GO" id="GO:0003677">
    <property type="term" value="F:DNA binding"/>
    <property type="evidence" value="ECO:0007669"/>
    <property type="project" value="InterPro"/>
</dbReference>
<dbReference type="InterPro" id="IPR013762">
    <property type="entry name" value="Integrase-like_cat_sf"/>
</dbReference>
<evidence type="ECO:0000256" key="1">
    <source>
        <dbReference type="ARBA" id="ARBA00023172"/>
    </source>
</evidence>
<dbReference type="PATRIC" id="fig|1502292.3.peg.534"/>
<reference evidence="3 4" key="1">
    <citation type="submission" date="2014-06" db="EMBL/GenBank/DDBJ databases">
        <authorList>
            <person name="Ngugi D.K."/>
            <person name="Blom J."/>
            <person name="Alam I."/>
            <person name="Rashid M."/>
            <person name="Ba Alawi W."/>
            <person name="Zhang G."/>
            <person name="Hikmawan T."/>
            <person name="Guan Y."/>
            <person name="Antunes A."/>
            <person name="Siam R."/>
            <person name="Eldorry H."/>
            <person name="Bajic V."/>
            <person name="Stingl U."/>
        </authorList>
    </citation>
    <scope>NUCLEOTIDE SEQUENCE [LARGE SCALE GENOMIC DNA]</scope>
    <source>
        <strain evidence="3">SCGC AAA799-E16</strain>
    </source>
</reference>
<dbReference type="AlphaFoldDB" id="A0A081S6Y7"/>
<proteinExistence type="predicted"/>
<evidence type="ECO:0000313" key="3">
    <source>
        <dbReference type="EMBL" id="KER06690.1"/>
    </source>
</evidence>
<dbReference type="Pfam" id="PF00589">
    <property type="entry name" value="Phage_integrase"/>
    <property type="match status" value="1"/>
</dbReference>
<evidence type="ECO:0000313" key="4">
    <source>
        <dbReference type="Proteomes" id="UP000028027"/>
    </source>
</evidence>
<dbReference type="GO" id="GO:0004565">
    <property type="term" value="F:beta-galactosidase activity"/>
    <property type="evidence" value="ECO:0007669"/>
    <property type="project" value="UniProtKB-EC"/>
</dbReference>
<dbReference type="Gene3D" id="1.10.443.10">
    <property type="entry name" value="Intergrase catalytic core"/>
    <property type="match status" value="1"/>
</dbReference>
<feature type="domain" description="Tyr recombinase" evidence="2">
    <location>
        <begin position="146"/>
        <end position="325"/>
    </location>
</feature>
<dbReference type="Proteomes" id="UP000028027">
    <property type="component" value="Unassembled WGS sequence"/>
</dbReference>
<dbReference type="InterPro" id="IPR011010">
    <property type="entry name" value="DNA_brk_join_enz"/>
</dbReference>
<dbReference type="PANTHER" id="PTHR30349">
    <property type="entry name" value="PHAGE INTEGRASE-RELATED"/>
    <property type="match status" value="1"/>
</dbReference>
<evidence type="ECO:0000259" key="2">
    <source>
        <dbReference type="PROSITE" id="PS51898"/>
    </source>
</evidence>
<name>A0A081S6Y7_9ARCH</name>
<organism evidence="3 4">
    <name type="scientific">Marine Group I thaumarchaeote SCGC AAA799-E16</name>
    <dbReference type="NCBI Taxonomy" id="1502292"/>
    <lineage>
        <taxon>Archaea</taxon>
        <taxon>Nitrososphaerota</taxon>
        <taxon>Marine Group I</taxon>
    </lineage>
</organism>
<protein>
    <submittedName>
        <fullName evidence="3">Site-specific recombinase XerC DNA replication protein</fullName>
        <ecNumber evidence="3">3.2.1.23</ecNumber>
    </submittedName>
</protein>
<dbReference type="PROSITE" id="PS51898">
    <property type="entry name" value="TYR_RECOMBINASE"/>
    <property type="match status" value="1"/>
</dbReference>
<dbReference type="InterPro" id="IPR002104">
    <property type="entry name" value="Integrase_catalytic"/>
</dbReference>
<accession>A0A081S6Y7</accession>
<comment type="caution">
    <text evidence="3">The sequence shown here is derived from an EMBL/GenBank/DDBJ whole genome shotgun (WGS) entry which is preliminary data.</text>
</comment>
<keyword evidence="3" id="KW-0326">Glycosidase</keyword>
<keyword evidence="1" id="KW-0233">DNA recombination</keyword>
<keyword evidence="4" id="KW-1185">Reference proteome</keyword>
<dbReference type="SUPFAM" id="SSF56349">
    <property type="entry name" value="DNA breaking-rejoining enzymes"/>
    <property type="match status" value="1"/>
</dbReference>
<dbReference type="EMBL" id="JNVL01000006">
    <property type="protein sequence ID" value="KER06690.1"/>
    <property type="molecule type" value="Genomic_DNA"/>
</dbReference>